<dbReference type="STRING" id="561365.SAMN05660866_01257"/>
<dbReference type="AlphaFoldDB" id="A0A1T5AZE2"/>
<sequence>MVLRPFYILCIFFILGITAQELPPIQNYTPIEYAAENQNWSITQSIDKNIYVANNGGLLEFNGAVWKLYQSPNGTPLKSVKIINDRVYTGSYMEFGYWIKDDFGVLIYNSISSKLEQPLIEDEHFWNISEFKDWVLFQSLDRIYIYNTINGSFDILDAKTTRAAVLEVGNKIYFQKIGEGIFTIENQF</sequence>
<proteinExistence type="predicted"/>
<evidence type="ECO:0000313" key="2">
    <source>
        <dbReference type="Proteomes" id="UP000190339"/>
    </source>
</evidence>
<reference evidence="2" key="1">
    <citation type="submission" date="2017-02" db="EMBL/GenBank/DDBJ databases">
        <authorList>
            <person name="Varghese N."/>
            <person name="Submissions S."/>
        </authorList>
    </citation>
    <scope>NUCLEOTIDE SEQUENCE [LARGE SCALE GENOMIC DNA]</scope>
    <source>
        <strain evidence="2">DSM 23546</strain>
    </source>
</reference>
<evidence type="ECO:0000313" key="1">
    <source>
        <dbReference type="EMBL" id="SKB40352.1"/>
    </source>
</evidence>
<protein>
    <recommendedName>
        <fullName evidence="3">Transcriptional regulator</fullName>
    </recommendedName>
</protein>
<organism evidence="1 2">
    <name type="scientific">Maribacter arcticus</name>
    <dbReference type="NCBI Taxonomy" id="561365"/>
    <lineage>
        <taxon>Bacteria</taxon>
        <taxon>Pseudomonadati</taxon>
        <taxon>Bacteroidota</taxon>
        <taxon>Flavobacteriia</taxon>
        <taxon>Flavobacteriales</taxon>
        <taxon>Flavobacteriaceae</taxon>
        <taxon>Maribacter</taxon>
    </lineage>
</organism>
<evidence type="ECO:0008006" key="3">
    <source>
        <dbReference type="Google" id="ProtNLM"/>
    </source>
</evidence>
<gene>
    <name evidence="1" type="ORF">SAMN05660866_01257</name>
</gene>
<dbReference type="InterPro" id="IPR015943">
    <property type="entry name" value="WD40/YVTN_repeat-like_dom_sf"/>
</dbReference>
<accession>A0A1T5AZE2</accession>
<dbReference type="Proteomes" id="UP000190339">
    <property type="component" value="Unassembled WGS sequence"/>
</dbReference>
<dbReference type="RefSeq" id="WP_234999678.1">
    <property type="nucleotide sequence ID" value="NZ_FUYL01000003.1"/>
</dbReference>
<keyword evidence="2" id="KW-1185">Reference proteome</keyword>
<name>A0A1T5AZE2_9FLAO</name>
<dbReference type="EMBL" id="FUYL01000003">
    <property type="protein sequence ID" value="SKB40352.1"/>
    <property type="molecule type" value="Genomic_DNA"/>
</dbReference>
<dbReference type="Gene3D" id="2.130.10.10">
    <property type="entry name" value="YVTN repeat-like/Quinoprotein amine dehydrogenase"/>
    <property type="match status" value="1"/>
</dbReference>